<keyword evidence="1" id="KW-0732">Signal</keyword>
<reference evidence="2 3" key="1">
    <citation type="journal article" date="2014" name="Curr. Microbiol.">
        <title>Spirosoma radiotolerans sp. nov., a gamma-radiation-resistant bacterium isolated from gamma ray-irradiated soil.</title>
        <authorList>
            <person name="Lee J.J."/>
            <person name="Srinivasan S."/>
            <person name="Lim S."/>
            <person name="Joe M."/>
            <person name="Im S."/>
            <person name="Bae S.I."/>
            <person name="Park K.R."/>
            <person name="Han J.H."/>
            <person name="Park S.H."/>
            <person name="Joo B.M."/>
            <person name="Park S.J."/>
            <person name="Kim M.K."/>
        </authorList>
    </citation>
    <scope>NUCLEOTIDE SEQUENCE [LARGE SCALE GENOMIC DNA]</scope>
    <source>
        <strain evidence="2 3">DG5A</strain>
    </source>
</reference>
<protein>
    <submittedName>
        <fullName evidence="2">Uncharacterized protein</fullName>
    </submittedName>
</protein>
<keyword evidence="3" id="KW-1185">Reference proteome</keyword>
<dbReference type="STRING" id="1379870.SD10_12930"/>
<name>A0A0E3ZWE6_9BACT</name>
<dbReference type="EMBL" id="CP010429">
    <property type="protein sequence ID" value="AKD55668.1"/>
    <property type="molecule type" value="Genomic_DNA"/>
</dbReference>
<organism evidence="2 3">
    <name type="scientific">Spirosoma radiotolerans</name>
    <dbReference type="NCBI Taxonomy" id="1379870"/>
    <lineage>
        <taxon>Bacteria</taxon>
        <taxon>Pseudomonadati</taxon>
        <taxon>Bacteroidota</taxon>
        <taxon>Cytophagia</taxon>
        <taxon>Cytophagales</taxon>
        <taxon>Cytophagaceae</taxon>
        <taxon>Spirosoma</taxon>
    </lineage>
</organism>
<dbReference type="PATRIC" id="fig|1379870.5.peg.2810"/>
<dbReference type="OrthoDB" id="937348at2"/>
<evidence type="ECO:0000313" key="3">
    <source>
        <dbReference type="Proteomes" id="UP000033054"/>
    </source>
</evidence>
<evidence type="ECO:0000256" key="1">
    <source>
        <dbReference type="SAM" id="SignalP"/>
    </source>
</evidence>
<gene>
    <name evidence="2" type="ORF">SD10_12930</name>
</gene>
<feature type="signal peptide" evidence="1">
    <location>
        <begin position="1"/>
        <end position="26"/>
    </location>
</feature>
<dbReference type="RefSeq" id="WP_046574163.1">
    <property type="nucleotide sequence ID" value="NZ_CP010429.1"/>
</dbReference>
<feature type="chain" id="PRO_5002417358" evidence="1">
    <location>
        <begin position="27"/>
        <end position="276"/>
    </location>
</feature>
<dbReference type="KEGG" id="srd:SD10_12930"/>
<evidence type="ECO:0000313" key="2">
    <source>
        <dbReference type="EMBL" id="AKD55668.1"/>
    </source>
</evidence>
<proteinExistence type="predicted"/>
<dbReference type="HOGENOM" id="CLU_1007995_0_0_10"/>
<dbReference type="AlphaFoldDB" id="A0A0E3ZWE6"/>
<accession>A0A0E3ZWE6</accession>
<dbReference type="Proteomes" id="UP000033054">
    <property type="component" value="Chromosome"/>
</dbReference>
<sequence>MSPLTFLSRLTLFISIFFTTLTNVHAQAKAPQKTYMYLIYHKLSPGLTIQDALPVEREWRKINQAAVDEGKLEGWYMTVKQFTSNPNQTEYDYVTRIVTHEMAIKGASPEAMARIYGDSVQAKMADLQRRDRATAPVVKIEIWEITDGTFAPKFAPDGTQFMVVDRIRRRNPGADYDNLVGQLKKLSEERIKRGNLLGWDFSTLVIPNGSEKGYEFSIAHYVTSLGAIGNPILADTPTPILSAQAYKQLRSQTAQVFDITRQEVYRFMEFTTKPSN</sequence>